<dbReference type="EMBL" id="BMIO01000025">
    <property type="protein sequence ID" value="GGD54638.1"/>
    <property type="molecule type" value="Genomic_DNA"/>
</dbReference>
<organism evidence="1 2">
    <name type="scientific">Croceicoccus pelagius</name>
    <dbReference type="NCBI Taxonomy" id="1703341"/>
    <lineage>
        <taxon>Bacteria</taxon>
        <taxon>Pseudomonadati</taxon>
        <taxon>Pseudomonadota</taxon>
        <taxon>Alphaproteobacteria</taxon>
        <taxon>Sphingomonadales</taxon>
        <taxon>Erythrobacteraceae</taxon>
        <taxon>Croceicoccus</taxon>
    </lineage>
</organism>
<reference evidence="1 2" key="1">
    <citation type="journal article" date="2014" name="Int. J. Syst. Evol. Microbiol.">
        <title>Complete genome sequence of Corynebacterium casei LMG S-19264T (=DSM 44701T), isolated from a smear-ripened cheese.</title>
        <authorList>
            <consortium name="US DOE Joint Genome Institute (JGI-PGF)"/>
            <person name="Walter F."/>
            <person name="Albersmeier A."/>
            <person name="Kalinowski J."/>
            <person name="Ruckert C."/>
        </authorList>
    </citation>
    <scope>NUCLEOTIDE SEQUENCE [LARGE SCALE GENOMIC DNA]</scope>
    <source>
        <strain evidence="1 2">CGMCC 1.15358</strain>
    </source>
</reference>
<name>A0A916YNV7_9SPHN</name>
<comment type="caution">
    <text evidence="1">The sequence shown here is derived from an EMBL/GenBank/DDBJ whole genome shotgun (WGS) entry which is preliminary data.</text>
</comment>
<gene>
    <name evidence="1" type="ORF">GCM10010989_31000</name>
</gene>
<accession>A0A916YNV7</accession>
<evidence type="ECO:0000313" key="2">
    <source>
        <dbReference type="Proteomes" id="UP000598997"/>
    </source>
</evidence>
<sequence>MAMPAGVAGVARAIDPVSRKRESVVEAIKARVPGMSQDLLPRQDIFGEPIDRQPRARSDLAVLAVQG</sequence>
<proteinExistence type="predicted"/>
<keyword evidence="2" id="KW-1185">Reference proteome</keyword>
<dbReference type="AlphaFoldDB" id="A0A916YNV7"/>
<evidence type="ECO:0000313" key="1">
    <source>
        <dbReference type="EMBL" id="GGD54638.1"/>
    </source>
</evidence>
<dbReference type="Proteomes" id="UP000598997">
    <property type="component" value="Unassembled WGS sequence"/>
</dbReference>
<protein>
    <submittedName>
        <fullName evidence="1">Uncharacterized protein</fullName>
    </submittedName>
</protein>